<gene>
    <name evidence="1" type="ORF">B8W88_02840</name>
</gene>
<dbReference type="EMBL" id="NCWV01000003">
    <property type="protein sequence ID" value="PAK89710.1"/>
    <property type="molecule type" value="Genomic_DNA"/>
</dbReference>
<reference evidence="1 2" key="1">
    <citation type="submission" date="2017-04" db="EMBL/GenBank/DDBJ databases">
        <title>Kefir bacterial isolates.</title>
        <authorList>
            <person name="Kim Y."/>
            <person name="Blasche S."/>
            <person name="Patil K.R."/>
        </authorList>
    </citation>
    <scope>NUCLEOTIDE SEQUENCE [LARGE SCALE GENOMIC DNA]</scope>
    <source>
        <strain evidence="1 2">OG2</strain>
    </source>
</reference>
<accession>A0AAQ0R6B8</accession>
<dbReference type="Proteomes" id="UP000215635">
    <property type="component" value="Unassembled WGS sequence"/>
</dbReference>
<evidence type="ECO:0000313" key="2">
    <source>
        <dbReference type="Proteomes" id="UP000215635"/>
    </source>
</evidence>
<sequence length="146" mass="17379">MKQYNKNKYDDFISQNINEVNLDESILASTAPLAEIILTKKFYSGRNSELKDFTTNYLNENYRDYLFDGRPMLYARVVKDIFKDSKKDEEEFTKNKIKKLKNIQKFLKDKVNDNEINSEIYPNSLTKKSKNNSIDGWRKIINSRER</sequence>
<organism evidence="1 2">
    <name type="scientific">Lactococcus lactis</name>
    <dbReference type="NCBI Taxonomy" id="1358"/>
    <lineage>
        <taxon>Bacteria</taxon>
        <taxon>Bacillati</taxon>
        <taxon>Bacillota</taxon>
        <taxon>Bacilli</taxon>
        <taxon>Lactobacillales</taxon>
        <taxon>Streptococcaceae</taxon>
        <taxon>Lactococcus</taxon>
    </lineage>
</organism>
<comment type="caution">
    <text evidence="1">The sequence shown here is derived from an EMBL/GenBank/DDBJ whole genome shotgun (WGS) entry which is preliminary data.</text>
</comment>
<evidence type="ECO:0000313" key="1">
    <source>
        <dbReference type="EMBL" id="PAK89710.1"/>
    </source>
</evidence>
<protein>
    <submittedName>
        <fullName evidence="1">Uncharacterized protein</fullName>
    </submittedName>
</protein>
<dbReference type="AlphaFoldDB" id="A0AAQ0R6B8"/>
<name>A0AAQ0R6B8_9LACT</name>
<dbReference type="RefSeq" id="WP_003132961.1">
    <property type="nucleotide sequence ID" value="NZ_CP120842.1"/>
</dbReference>
<proteinExistence type="predicted"/>